<reference evidence="1 2" key="1">
    <citation type="submission" date="2022-10" db="EMBL/GenBank/DDBJ databases">
        <authorList>
            <person name="Cortes-Martin A."/>
            <person name="Buttimer C.T.H."/>
            <person name="Hill C."/>
        </authorList>
    </citation>
    <scope>NUCLEOTIDE SEQUENCE [LARGE SCALE GENOMIC DNA]</scope>
</reference>
<organism evidence="1 2">
    <name type="scientific">Escherichia phage A5-4</name>
    <dbReference type="NCBI Taxonomy" id="2996162"/>
    <lineage>
        <taxon>Viruses</taxon>
        <taxon>Duplodnaviria</taxon>
        <taxon>Heunggongvirae</taxon>
        <taxon>Uroviricota</taxon>
        <taxon>Caudoviricetes</taxon>
        <taxon>Vequintavirinae</taxon>
    </lineage>
</organism>
<keyword evidence="2" id="KW-1185">Reference proteome</keyword>
<dbReference type="Proteomes" id="UP001236076">
    <property type="component" value="Segment"/>
</dbReference>
<gene>
    <name evidence="1" type="ORF">A54_41</name>
</gene>
<dbReference type="EMBL" id="OP744025">
    <property type="protein sequence ID" value="UZZ64281.1"/>
    <property type="molecule type" value="Genomic_DNA"/>
</dbReference>
<sequence>MTKSRKHPVIFKIADLIKDEVEWQRFKEYVERDAKLYGLNAIFIERMSAVEYIEISNEEVESKIVEIHKLSKQNGIADHYYGKRAALKTALYTFMYTKNIDPEIIEEIIVKPHEEEKGNK</sequence>
<protein>
    <submittedName>
        <fullName evidence="1">Uncharacterized protein</fullName>
    </submittedName>
</protein>
<evidence type="ECO:0000313" key="2">
    <source>
        <dbReference type="Proteomes" id="UP001236076"/>
    </source>
</evidence>
<name>A0AAE9PWA7_9CAUD</name>
<accession>A0AAE9PWA7</accession>
<proteinExistence type="predicted"/>
<evidence type="ECO:0000313" key="1">
    <source>
        <dbReference type="EMBL" id="UZZ64281.1"/>
    </source>
</evidence>